<reference evidence="2" key="1">
    <citation type="journal article" date="2019" name="bioRxiv">
        <title>The Genome of the Zebra Mussel, Dreissena polymorpha: A Resource for Invasive Species Research.</title>
        <authorList>
            <person name="McCartney M.A."/>
            <person name="Auch B."/>
            <person name="Kono T."/>
            <person name="Mallez S."/>
            <person name="Zhang Y."/>
            <person name="Obille A."/>
            <person name="Becker A."/>
            <person name="Abrahante J.E."/>
            <person name="Garbe J."/>
            <person name="Badalamenti J.P."/>
            <person name="Herman A."/>
            <person name="Mangelson H."/>
            <person name="Liachko I."/>
            <person name="Sullivan S."/>
            <person name="Sone E.D."/>
            <person name="Koren S."/>
            <person name="Silverstein K.A.T."/>
            <person name="Beckman K.B."/>
            <person name="Gohl D.M."/>
        </authorList>
    </citation>
    <scope>NUCLEOTIDE SEQUENCE</scope>
    <source>
        <strain evidence="2">Duluth1</strain>
        <tissue evidence="2">Whole animal</tissue>
    </source>
</reference>
<keyword evidence="1" id="KW-0732">Signal</keyword>
<accession>A0A9D4NH91</accession>
<keyword evidence="3" id="KW-1185">Reference proteome</keyword>
<sequence>MMRYLMCMLVVTSLLSQVADGNAARLCGRRRCPPGFRCVRYGNVGRCDGGKQFMHPGNTGNADGSGN</sequence>
<dbReference type="Proteomes" id="UP000828390">
    <property type="component" value="Unassembled WGS sequence"/>
</dbReference>
<feature type="chain" id="PRO_5038933897" description="Secreted protein" evidence="1">
    <location>
        <begin position="24"/>
        <end position="67"/>
    </location>
</feature>
<evidence type="ECO:0008006" key="4">
    <source>
        <dbReference type="Google" id="ProtNLM"/>
    </source>
</evidence>
<proteinExistence type="predicted"/>
<evidence type="ECO:0000313" key="3">
    <source>
        <dbReference type="Proteomes" id="UP000828390"/>
    </source>
</evidence>
<organism evidence="2 3">
    <name type="scientific">Dreissena polymorpha</name>
    <name type="common">Zebra mussel</name>
    <name type="synonym">Mytilus polymorpha</name>
    <dbReference type="NCBI Taxonomy" id="45954"/>
    <lineage>
        <taxon>Eukaryota</taxon>
        <taxon>Metazoa</taxon>
        <taxon>Spiralia</taxon>
        <taxon>Lophotrochozoa</taxon>
        <taxon>Mollusca</taxon>
        <taxon>Bivalvia</taxon>
        <taxon>Autobranchia</taxon>
        <taxon>Heteroconchia</taxon>
        <taxon>Euheterodonta</taxon>
        <taxon>Imparidentia</taxon>
        <taxon>Neoheterodontei</taxon>
        <taxon>Myida</taxon>
        <taxon>Dreissenoidea</taxon>
        <taxon>Dreissenidae</taxon>
        <taxon>Dreissena</taxon>
    </lineage>
</organism>
<feature type="signal peptide" evidence="1">
    <location>
        <begin position="1"/>
        <end position="23"/>
    </location>
</feature>
<dbReference type="AlphaFoldDB" id="A0A9D4NH91"/>
<dbReference type="EMBL" id="JAIWYP010000001">
    <property type="protein sequence ID" value="KAH3893494.1"/>
    <property type="molecule type" value="Genomic_DNA"/>
</dbReference>
<comment type="caution">
    <text evidence="2">The sequence shown here is derived from an EMBL/GenBank/DDBJ whole genome shotgun (WGS) entry which is preliminary data.</text>
</comment>
<reference evidence="2" key="2">
    <citation type="submission" date="2020-11" db="EMBL/GenBank/DDBJ databases">
        <authorList>
            <person name="McCartney M.A."/>
            <person name="Auch B."/>
            <person name="Kono T."/>
            <person name="Mallez S."/>
            <person name="Becker A."/>
            <person name="Gohl D.M."/>
            <person name="Silverstein K.A.T."/>
            <person name="Koren S."/>
            <person name="Bechman K.B."/>
            <person name="Herman A."/>
            <person name="Abrahante J.E."/>
            <person name="Garbe J."/>
        </authorList>
    </citation>
    <scope>NUCLEOTIDE SEQUENCE</scope>
    <source>
        <strain evidence="2">Duluth1</strain>
        <tissue evidence="2">Whole animal</tissue>
    </source>
</reference>
<evidence type="ECO:0000256" key="1">
    <source>
        <dbReference type="SAM" id="SignalP"/>
    </source>
</evidence>
<protein>
    <recommendedName>
        <fullName evidence="4">Secreted protein</fullName>
    </recommendedName>
</protein>
<name>A0A9D4NH91_DREPO</name>
<gene>
    <name evidence="2" type="ORF">DPMN_017641</name>
</gene>
<evidence type="ECO:0000313" key="2">
    <source>
        <dbReference type="EMBL" id="KAH3893494.1"/>
    </source>
</evidence>